<sequence length="150" mass="15779">MKTMALVLRNGASALAGLLAFAGPLPLAAQDAAIQAGEDAVLPEPETKPLAIDFSGDPVLALADATAEPETFRTIVVAALEQSPVDRELRAREDVEQVALSPPKSTEAEAVAISHSGETLAEMGYSIMDRELALDSWKDLAGSLVRQLDK</sequence>
<evidence type="ECO:0000256" key="1">
    <source>
        <dbReference type="SAM" id="SignalP"/>
    </source>
</evidence>
<keyword evidence="1" id="KW-0732">Signal</keyword>
<name>A0A9Q3RZ06_9SPHN</name>
<dbReference type="AlphaFoldDB" id="A0A9Q3RZ06"/>
<protein>
    <submittedName>
        <fullName evidence="2">Uncharacterized protein</fullName>
    </submittedName>
</protein>
<comment type="caution">
    <text evidence="2">The sequence shown here is derived from an EMBL/GenBank/DDBJ whole genome shotgun (WGS) entry which is preliminary data.</text>
</comment>
<organism evidence="2 3">
    <name type="scientific">Qipengyuania aquimaris</name>
    <dbReference type="NCBI Taxonomy" id="255984"/>
    <lineage>
        <taxon>Bacteria</taxon>
        <taxon>Pseudomonadati</taxon>
        <taxon>Pseudomonadota</taxon>
        <taxon>Alphaproteobacteria</taxon>
        <taxon>Sphingomonadales</taxon>
        <taxon>Erythrobacteraceae</taxon>
        <taxon>Qipengyuania</taxon>
    </lineage>
</organism>
<reference evidence="2" key="1">
    <citation type="submission" date="2021-06" db="EMBL/GenBank/DDBJ databases">
        <title>50 bacteria genomes isolated from Dapeng, Shenzhen, China.</title>
        <authorList>
            <person name="Zheng W."/>
            <person name="Yu S."/>
            <person name="Huang Y."/>
        </authorList>
    </citation>
    <scope>NUCLEOTIDE SEQUENCE</scope>
    <source>
        <strain evidence="2">DP4N28-2</strain>
    </source>
</reference>
<evidence type="ECO:0000313" key="3">
    <source>
        <dbReference type="Proteomes" id="UP000824927"/>
    </source>
</evidence>
<feature type="signal peptide" evidence="1">
    <location>
        <begin position="1"/>
        <end position="29"/>
    </location>
</feature>
<feature type="chain" id="PRO_5040438961" evidence="1">
    <location>
        <begin position="30"/>
        <end position="150"/>
    </location>
</feature>
<proteinExistence type="predicted"/>
<gene>
    <name evidence="2" type="ORF">KUV31_01445</name>
</gene>
<dbReference type="RefSeq" id="WP_222404238.1">
    <property type="nucleotide sequence ID" value="NZ_JAHVKP010000001.1"/>
</dbReference>
<dbReference type="Proteomes" id="UP000824927">
    <property type="component" value="Unassembled WGS sequence"/>
</dbReference>
<evidence type="ECO:0000313" key="2">
    <source>
        <dbReference type="EMBL" id="MBY6217002.1"/>
    </source>
</evidence>
<dbReference type="EMBL" id="JAHVKP010000001">
    <property type="protein sequence ID" value="MBY6217002.1"/>
    <property type="molecule type" value="Genomic_DNA"/>
</dbReference>
<accession>A0A9Q3RZ06</accession>